<dbReference type="Proteomes" id="UP000036893">
    <property type="component" value="Unassembled WGS sequence"/>
</dbReference>
<protein>
    <recommendedName>
        <fullName evidence="2">DDE-1 domain-containing protein</fullName>
    </recommendedName>
</protein>
<evidence type="ECO:0000313" key="4">
    <source>
        <dbReference type="Proteomes" id="UP000036893"/>
    </source>
</evidence>
<feature type="coiled-coil region" evidence="1">
    <location>
        <begin position="139"/>
        <end position="166"/>
    </location>
</feature>
<sequence>MTRTLFREFLHWFDDNLKDRKVVLLLDTPLAQRFVSSNSRPQDSRSLGLTNITIIWLPTAWMDAYNQLRQEVTRIWKAFYRRYWVQYVCNQLSAHRNPLTTMNILKAVSWACRAWHIDMDSRNIRNCSRMSGWLGISSADQAEEDEEEYKAAKQQLRDTVEMLAQMNFLHKAMEIDTFISPPFESPEGAWIEEEQMQTQTGSVEIPEGDSERAEDSIAASIIYLGH</sequence>
<reference evidence="3" key="1">
    <citation type="journal article" date="2015" name="Genome Announc.">
        <title>Draft Genome Sequence of the Pathogenic Filamentous Fungus Aspergillus udagawae Strain IFM 46973T.</title>
        <authorList>
            <person name="Kusuya Y."/>
            <person name="Takahashi-Nakaguchi A."/>
            <person name="Takahashi H."/>
            <person name="Yaguchi T."/>
        </authorList>
    </citation>
    <scope>NUCLEOTIDE SEQUENCE</scope>
    <source>
        <strain evidence="3">IFM 46973</strain>
    </source>
</reference>
<evidence type="ECO:0000259" key="2">
    <source>
        <dbReference type="Pfam" id="PF03184"/>
    </source>
</evidence>
<gene>
    <name evidence="3" type="ORF">Aud_005282</name>
</gene>
<comment type="caution">
    <text evidence="3">The sequence shown here is derived from an EMBL/GenBank/DDBJ whole genome shotgun (WGS) entry which is preliminary data.</text>
</comment>
<dbReference type="GO" id="GO:0003676">
    <property type="term" value="F:nucleic acid binding"/>
    <property type="evidence" value="ECO:0007669"/>
    <property type="project" value="InterPro"/>
</dbReference>
<feature type="domain" description="DDE-1" evidence="2">
    <location>
        <begin position="1"/>
        <end position="127"/>
    </location>
</feature>
<reference evidence="3" key="2">
    <citation type="submission" date="2021-01" db="EMBL/GenBank/DDBJ databases">
        <title>Pan-genome distribution and transcriptional activeness of fungal secondary metabolism genes in Aspergillus section Fumigati.</title>
        <authorList>
            <person name="Takahashi H."/>
            <person name="Umemura M."/>
            <person name="Ninomiya A."/>
            <person name="Kusuya Y."/>
            <person name="Urayama S."/>
            <person name="Shimizu M."/>
            <person name="Watanabe A."/>
            <person name="Kamei K."/>
            <person name="Yaguchi T."/>
            <person name="Hagiwara D."/>
        </authorList>
    </citation>
    <scope>NUCLEOTIDE SEQUENCE</scope>
    <source>
        <strain evidence="3">IFM 46973</strain>
    </source>
</reference>
<evidence type="ECO:0000256" key="1">
    <source>
        <dbReference type="SAM" id="Coils"/>
    </source>
</evidence>
<evidence type="ECO:0000313" key="3">
    <source>
        <dbReference type="EMBL" id="GIC88880.1"/>
    </source>
</evidence>
<dbReference type="InterPro" id="IPR004875">
    <property type="entry name" value="DDE_SF_endonuclease_dom"/>
</dbReference>
<organism evidence="3 4">
    <name type="scientific">Aspergillus udagawae</name>
    <dbReference type="NCBI Taxonomy" id="91492"/>
    <lineage>
        <taxon>Eukaryota</taxon>
        <taxon>Fungi</taxon>
        <taxon>Dikarya</taxon>
        <taxon>Ascomycota</taxon>
        <taxon>Pezizomycotina</taxon>
        <taxon>Eurotiomycetes</taxon>
        <taxon>Eurotiomycetidae</taxon>
        <taxon>Eurotiales</taxon>
        <taxon>Aspergillaceae</taxon>
        <taxon>Aspergillus</taxon>
        <taxon>Aspergillus subgen. Fumigati</taxon>
    </lineage>
</organism>
<dbReference type="AlphaFoldDB" id="A0A8E0QQW7"/>
<dbReference type="EMBL" id="BBXM02000003">
    <property type="protein sequence ID" value="GIC88880.1"/>
    <property type="molecule type" value="Genomic_DNA"/>
</dbReference>
<dbReference type="Pfam" id="PF03184">
    <property type="entry name" value="DDE_1"/>
    <property type="match status" value="1"/>
</dbReference>
<name>A0A8E0QQW7_9EURO</name>
<proteinExistence type="predicted"/>
<dbReference type="RefSeq" id="XP_043146146.1">
    <property type="nucleotide sequence ID" value="XM_043290211.1"/>
</dbReference>
<accession>A0A8E0QQW7</accession>
<dbReference type="GeneID" id="66992758"/>
<keyword evidence="1" id="KW-0175">Coiled coil</keyword>